<comment type="caution">
    <text evidence="2">The sequence shown here is derived from an EMBL/GenBank/DDBJ whole genome shotgun (WGS) entry which is preliminary data.</text>
</comment>
<dbReference type="EMBL" id="JAAKZW010000020">
    <property type="protein sequence ID" value="NGO75754.1"/>
    <property type="molecule type" value="Genomic_DNA"/>
</dbReference>
<accession>A0A6G4XGA6</accession>
<feature type="non-terminal residue" evidence="2">
    <location>
        <position position="1"/>
    </location>
</feature>
<proteinExistence type="predicted"/>
<evidence type="ECO:0000313" key="3">
    <source>
        <dbReference type="Proteomes" id="UP000481109"/>
    </source>
</evidence>
<keyword evidence="3" id="KW-1185">Reference proteome</keyword>
<dbReference type="RefSeq" id="WP_165331270.1">
    <property type="nucleotide sequence ID" value="NZ_JAAKZW010000020.1"/>
</dbReference>
<feature type="region of interest" description="Disordered" evidence="1">
    <location>
        <begin position="1"/>
        <end position="38"/>
    </location>
</feature>
<dbReference type="Proteomes" id="UP000481109">
    <property type="component" value="Unassembled WGS sequence"/>
</dbReference>
<organism evidence="2 3">
    <name type="scientific">Streptomyces mesophilus</name>
    <dbReference type="NCBI Taxonomy" id="1775132"/>
    <lineage>
        <taxon>Bacteria</taxon>
        <taxon>Bacillati</taxon>
        <taxon>Actinomycetota</taxon>
        <taxon>Actinomycetes</taxon>
        <taxon>Kitasatosporales</taxon>
        <taxon>Streptomycetaceae</taxon>
        <taxon>Streptomyces</taxon>
    </lineage>
</organism>
<protein>
    <submittedName>
        <fullName evidence="2">Uncharacterized protein</fullName>
    </submittedName>
</protein>
<sequence length="139" mass="15455">PSTAPHHATSHDQPRPKATSDQSVARGPWPARTESVRRHNGMVELRGTFTDADLVQLQRAVPARVITLDQDRILIWPPGTSAIEHHNRGLVFLHGYFEAGDLAAIRALHPEQTVSHAGDQITIWPTTLTRARLEKGDQR</sequence>
<reference evidence="2 3" key="1">
    <citation type="submission" date="2020-02" db="EMBL/GenBank/DDBJ databases">
        <title>Whole-genome analyses of novel actinobacteria.</title>
        <authorList>
            <person name="Sahin N."/>
            <person name="Tokatli A."/>
        </authorList>
    </citation>
    <scope>NUCLEOTIDE SEQUENCE [LARGE SCALE GENOMIC DNA]</scope>
    <source>
        <strain evidence="2 3">YC504</strain>
    </source>
</reference>
<gene>
    <name evidence="2" type="ORF">G6045_08715</name>
</gene>
<evidence type="ECO:0000256" key="1">
    <source>
        <dbReference type="SAM" id="MobiDB-lite"/>
    </source>
</evidence>
<dbReference type="AlphaFoldDB" id="A0A6G4XGA6"/>
<name>A0A6G4XGA6_9ACTN</name>
<evidence type="ECO:0000313" key="2">
    <source>
        <dbReference type="EMBL" id="NGO75754.1"/>
    </source>
</evidence>